<sequence length="118" mass="13043">MSGQLGFTLIELMMVVAIIGVIASIAYPSYTRYVQQSVRTDAHAGLMQAASELERCYSRTYSYHDCAIGELSPDQHYAIALTPHDSGYMLTASSFKEDGCAEDLRLNARGERLPNACW</sequence>
<dbReference type="NCBIfam" id="TIGR02532">
    <property type="entry name" value="IV_pilin_GFxxxE"/>
    <property type="match status" value="1"/>
</dbReference>
<comment type="caution">
    <text evidence="2">The sequence shown here is derived from an EMBL/GenBank/DDBJ whole genome shotgun (WGS) entry which is preliminary data.</text>
</comment>
<reference evidence="2 3" key="1">
    <citation type="submission" date="2020-07" db="EMBL/GenBank/DDBJ databases">
        <title>Halophilic bacteria isolated from french cheeses.</title>
        <authorList>
            <person name="Kothe C.I."/>
            <person name="Farah-Kraiem B."/>
            <person name="Renault P."/>
            <person name="Dridi B."/>
        </authorList>
    </citation>
    <scope>NUCLEOTIDE SEQUENCE [LARGE SCALE GENOMIC DNA]</scope>
    <source>
        <strain evidence="2 3">FME1</strain>
    </source>
</reference>
<evidence type="ECO:0000313" key="3">
    <source>
        <dbReference type="Proteomes" id="UP001645039"/>
    </source>
</evidence>
<feature type="transmembrane region" description="Helical" evidence="1">
    <location>
        <begin position="6"/>
        <end position="27"/>
    </location>
</feature>
<keyword evidence="3" id="KW-1185">Reference proteome</keyword>
<dbReference type="Gene3D" id="3.30.700.10">
    <property type="entry name" value="Glycoprotein, Type 4 Pilin"/>
    <property type="match status" value="1"/>
</dbReference>
<gene>
    <name evidence="2" type="ORF">EI168_00175</name>
</gene>
<dbReference type="Pfam" id="PF16732">
    <property type="entry name" value="ComP_DUS"/>
    <property type="match status" value="1"/>
</dbReference>
<keyword evidence="1" id="KW-0812">Transmembrane</keyword>
<keyword evidence="1" id="KW-0472">Membrane</keyword>
<dbReference type="InterPro" id="IPR031982">
    <property type="entry name" value="PilE-like"/>
</dbReference>
<dbReference type="InterPro" id="IPR012902">
    <property type="entry name" value="N_methyl_site"/>
</dbReference>
<organism evidence="2 3">
    <name type="scientific">Halomonas casei</name>
    <dbReference type="NCBI Taxonomy" id="2742613"/>
    <lineage>
        <taxon>Bacteria</taxon>
        <taxon>Pseudomonadati</taxon>
        <taxon>Pseudomonadota</taxon>
        <taxon>Gammaproteobacteria</taxon>
        <taxon>Oceanospirillales</taxon>
        <taxon>Halomonadaceae</taxon>
        <taxon>Halomonas</taxon>
    </lineage>
</organism>
<dbReference type="EMBL" id="RRZD01000001">
    <property type="protein sequence ID" value="MBE0398525.1"/>
    <property type="molecule type" value="Genomic_DNA"/>
</dbReference>
<evidence type="ECO:0000313" key="2">
    <source>
        <dbReference type="EMBL" id="MBE0398525.1"/>
    </source>
</evidence>
<name>A0ABR9EZX2_9GAMM</name>
<dbReference type="SUPFAM" id="SSF54523">
    <property type="entry name" value="Pili subunits"/>
    <property type="match status" value="1"/>
</dbReference>
<dbReference type="Pfam" id="PF07963">
    <property type="entry name" value="N_methyl"/>
    <property type="match status" value="1"/>
</dbReference>
<protein>
    <submittedName>
        <fullName evidence="2">Prepilin-type N-terminal cleavage/methylation domain-containing protein</fullName>
    </submittedName>
</protein>
<evidence type="ECO:0000256" key="1">
    <source>
        <dbReference type="SAM" id="Phobius"/>
    </source>
</evidence>
<dbReference type="Proteomes" id="UP001645039">
    <property type="component" value="Unassembled WGS sequence"/>
</dbReference>
<accession>A0ABR9EZX2</accession>
<proteinExistence type="predicted"/>
<keyword evidence="1" id="KW-1133">Transmembrane helix</keyword>
<dbReference type="InterPro" id="IPR045584">
    <property type="entry name" value="Pilin-like"/>
</dbReference>